<dbReference type="InterPro" id="IPR033561">
    <property type="entry name" value="FBF1"/>
</dbReference>
<keyword evidence="1" id="KW-0175">Coiled coil</keyword>
<name>E2AU11_CAMFO</name>
<feature type="domain" description="Fas-binding factor 1 C-terminal" evidence="3">
    <location>
        <begin position="135"/>
        <end position="551"/>
    </location>
</feature>
<organism evidence="5">
    <name type="scientific">Camponotus floridanus</name>
    <name type="common">Florida carpenter ant</name>
    <dbReference type="NCBI Taxonomy" id="104421"/>
    <lineage>
        <taxon>Eukaryota</taxon>
        <taxon>Metazoa</taxon>
        <taxon>Ecdysozoa</taxon>
        <taxon>Arthropoda</taxon>
        <taxon>Hexapoda</taxon>
        <taxon>Insecta</taxon>
        <taxon>Pterygota</taxon>
        <taxon>Neoptera</taxon>
        <taxon>Endopterygota</taxon>
        <taxon>Hymenoptera</taxon>
        <taxon>Apocrita</taxon>
        <taxon>Aculeata</taxon>
        <taxon>Formicoidea</taxon>
        <taxon>Formicidae</taxon>
        <taxon>Formicinae</taxon>
        <taxon>Camponotus</taxon>
    </lineage>
</organism>
<dbReference type="EMBL" id="GL442767">
    <property type="protein sequence ID" value="EFN63054.1"/>
    <property type="molecule type" value="Genomic_DNA"/>
</dbReference>
<dbReference type="GO" id="GO:0090162">
    <property type="term" value="P:establishment of epithelial cell polarity"/>
    <property type="evidence" value="ECO:0007669"/>
    <property type="project" value="InterPro"/>
</dbReference>
<dbReference type="OMA" id="YKRQIGF"/>
<evidence type="ECO:0000313" key="4">
    <source>
        <dbReference type="EMBL" id="EFN63054.1"/>
    </source>
</evidence>
<feature type="region of interest" description="Disordered" evidence="2">
    <location>
        <begin position="23"/>
        <end position="73"/>
    </location>
</feature>
<dbReference type="GO" id="GO:0097539">
    <property type="term" value="C:ciliary transition fiber"/>
    <property type="evidence" value="ECO:0007669"/>
    <property type="project" value="InterPro"/>
</dbReference>
<evidence type="ECO:0000256" key="1">
    <source>
        <dbReference type="SAM" id="Coils"/>
    </source>
</evidence>
<evidence type="ECO:0000313" key="5">
    <source>
        <dbReference type="Proteomes" id="UP000000311"/>
    </source>
</evidence>
<evidence type="ECO:0000259" key="3">
    <source>
        <dbReference type="Pfam" id="PF21007"/>
    </source>
</evidence>
<feature type="coiled-coil region" evidence="1">
    <location>
        <begin position="177"/>
        <end position="226"/>
    </location>
</feature>
<dbReference type="OrthoDB" id="8195456at2759"/>
<keyword evidence="5" id="KW-1185">Reference proteome</keyword>
<dbReference type="GO" id="GO:0005814">
    <property type="term" value="C:centriole"/>
    <property type="evidence" value="ECO:0007669"/>
    <property type="project" value="TreeGrafter"/>
</dbReference>
<dbReference type="PANTHER" id="PTHR33689">
    <property type="entry name" value="FAS-BINDING FACTOR 1"/>
    <property type="match status" value="1"/>
</dbReference>
<dbReference type="STRING" id="104421.E2AU11"/>
<proteinExistence type="predicted"/>
<feature type="compositionally biased region" description="Basic and acidic residues" evidence="2">
    <location>
        <begin position="59"/>
        <end position="73"/>
    </location>
</feature>
<dbReference type="GO" id="GO:0060271">
    <property type="term" value="P:cilium assembly"/>
    <property type="evidence" value="ECO:0007669"/>
    <property type="project" value="InterPro"/>
</dbReference>
<evidence type="ECO:0000256" key="2">
    <source>
        <dbReference type="SAM" id="MobiDB-lite"/>
    </source>
</evidence>
<gene>
    <name evidence="4" type="ORF">EAG_15901</name>
</gene>
<feature type="coiled-coil region" evidence="1">
    <location>
        <begin position="270"/>
        <end position="419"/>
    </location>
</feature>
<dbReference type="AlphaFoldDB" id="E2AU11"/>
<accession>E2AU11</accession>
<dbReference type="InterPro" id="IPR049390">
    <property type="entry name" value="FBF1_C"/>
</dbReference>
<feature type="compositionally biased region" description="Basic and acidic residues" evidence="2">
    <location>
        <begin position="32"/>
        <end position="51"/>
    </location>
</feature>
<dbReference type="PANTHER" id="PTHR33689:SF1">
    <property type="entry name" value="FAS-BINDING FACTOR 1"/>
    <property type="match status" value="1"/>
</dbReference>
<dbReference type="InParanoid" id="E2AU11"/>
<sequence>MDKSKAIDEKAKKLSLMQDLFGNTLHMSPSKESNEERHTVSADSSKQKIETKQYLPDWLEPKKTTEDKNSDYIQDKIMPEELFSRHRSSDKIVQEDETRVAESLPHEKKELTSSDNKKIEMNEYEKRKTEDYHKLEKSHLTVTIRSLNEKYENEIMILDESYKRQIGFLQERTDTLEKRMQQELECLETDYEAKIEKLKNEKMQIETFYKEEIQNLKKEHAQFIEEIYERHSQNTRLLQKEHFDTIENILKMREIENLAMTTIATHKTDMQNLLQKANFIIENIKTVQEKTDHRDDQSVKLREYYLKSQEEDMQIQNVEIKKQQELLMEERDKIMKVADRLDSHVAQLVLELEKKSTMLNEALETLKKREQSLSHERELFEEKVQWEYNHLQALKESWFNEQEKQLKLLTKEKEVIAAKKRQYEVLKTIKTDSDNITKIEAAAAIKTAQDATILANQERLKWQEKIKYLEMQQQTLQEKEYRLLARAKDIEKFTQVAFTKNEEAVKALKEAHNIENEYKTKFDSNSGIFEKLDLTSEKLALTTAQLQKLKKNNIPYSTNRRTLSNQQHAFQVSTHFTVREK</sequence>
<feature type="region of interest" description="Disordered" evidence="2">
    <location>
        <begin position="87"/>
        <end position="112"/>
    </location>
</feature>
<dbReference type="GO" id="GO:0036064">
    <property type="term" value="C:ciliary basal body"/>
    <property type="evidence" value="ECO:0007669"/>
    <property type="project" value="TreeGrafter"/>
</dbReference>
<dbReference type="Pfam" id="PF21007">
    <property type="entry name" value="FBF1"/>
    <property type="match status" value="1"/>
</dbReference>
<dbReference type="Proteomes" id="UP000000311">
    <property type="component" value="Unassembled WGS sequence"/>
</dbReference>
<protein>
    <recommendedName>
        <fullName evidence="3">Fas-binding factor 1 C-terminal domain-containing protein</fullName>
    </recommendedName>
</protein>
<reference evidence="4 5" key="1">
    <citation type="journal article" date="2010" name="Science">
        <title>Genomic comparison of the ants Camponotus floridanus and Harpegnathos saltator.</title>
        <authorList>
            <person name="Bonasio R."/>
            <person name="Zhang G."/>
            <person name="Ye C."/>
            <person name="Mutti N.S."/>
            <person name="Fang X."/>
            <person name="Qin N."/>
            <person name="Donahue G."/>
            <person name="Yang P."/>
            <person name="Li Q."/>
            <person name="Li C."/>
            <person name="Zhang P."/>
            <person name="Huang Z."/>
            <person name="Berger S.L."/>
            <person name="Reinberg D."/>
            <person name="Wang J."/>
            <person name="Liebig J."/>
        </authorList>
    </citation>
    <scope>NUCLEOTIDE SEQUENCE [LARGE SCALE GENOMIC DNA]</scope>
    <source>
        <strain evidence="5">C129</strain>
    </source>
</reference>